<dbReference type="EC" id="3.1.1.31" evidence="1"/>
<sequence>MPGAGPRLFSFDDLQVLTLALRKYVVQSQNNAIARHDTFRVAISGGSLPVLLAKAFIDTPSSPEDEHDLLRLSKWDIFLADERVVPLDHEDSNYRLVMAEFVNKLSAEFGEPKIHPISLDHTKENEPQEVADLYQEELMHSFAAKDSVKLPVFDLLLLGCGPDGHTCSLFPQHELLNSTISWVDAISNSPKPPPKRITLTMPVLTHGLRIAFVATGEGKRDILKKIFDTADGKLLPCGLVNEKGAEKVTWFTDSKATEGVAFPKGSL</sequence>
<keyword evidence="1" id="KW-0378">Hydrolase</keyword>
<evidence type="ECO:0000313" key="1">
    <source>
        <dbReference type="EMBL" id="KAI2391529.1"/>
    </source>
</evidence>
<protein>
    <submittedName>
        <fullName evidence="1">Suppressor of los1-1</fullName>
        <ecNumber evidence="1">3.1.1.31</ecNumber>
    </submittedName>
</protein>
<reference evidence="1" key="1">
    <citation type="journal article" date="2022" name="bioRxiv">
        <title>Population genetic analysis of Ophidiomyces ophidiicola, the causative agent of snake fungal disease, indicates recent introductions to the USA.</title>
        <authorList>
            <person name="Ladner J.T."/>
            <person name="Palmer J.M."/>
            <person name="Ettinger C.L."/>
            <person name="Stajich J.E."/>
            <person name="Farrell T.M."/>
            <person name="Glorioso B.M."/>
            <person name="Lawson B."/>
            <person name="Price S.J."/>
            <person name="Stengle A.G."/>
            <person name="Grear D.A."/>
            <person name="Lorch J.M."/>
        </authorList>
    </citation>
    <scope>NUCLEOTIDE SEQUENCE</scope>
    <source>
        <strain evidence="1">NWHC 24266-5</strain>
    </source>
</reference>
<dbReference type="EMBL" id="JALBCA010000011">
    <property type="protein sequence ID" value="KAI2391529.1"/>
    <property type="molecule type" value="Genomic_DNA"/>
</dbReference>
<organism evidence="1">
    <name type="scientific">Ophidiomyces ophidiicola</name>
    <dbReference type="NCBI Taxonomy" id="1387563"/>
    <lineage>
        <taxon>Eukaryota</taxon>
        <taxon>Fungi</taxon>
        <taxon>Dikarya</taxon>
        <taxon>Ascomycota</taxon>
        <taxon>Pezizomycotina</taxon>
        <taxon>Eurotiomycetes</taxon>
        <taxon>Eurotiomycetidae</taxon>
        <taxon>Onygenales</taxon>
        <taxon>Onygenaceae</taxon>
        <taxon>Ophidiomyces</taxon>
    </lineage>
</organism>
<gene>
    <name evidence="1" type="primary">SOL1</name>
    <name evidence="1" type="ORF">LOY88_001053</name>
</gene>
<accession>A0ACB8V353</accession>
<proteinExistence type="predicted"/>
<name>A0ACB8V353_9EURO</name>
<comment type="caution">
    <text evidence="1">The sequence shown here is derived from an EMBL/GenBank/DDBJ whole genome shotgun (WGS) entry which is preliminary data.</text>
</comment>